<feature type="transmembrane region" description="Helical" evidence="1">
    <location>
        <begin position="12"/>
        <end position="29"/>
    </location>
</feature>
<accession>A0A1E7F9S8</accession>
<evidence type="ECO:0000259" key="2">
    <source>
        <dbReference type="Pfam" id="PF12697"/>
    </source>
</evidence>
<dbReference type="KEGG" id="fcy:FRACYDRAFT_241444"/>
<dbReference type="InterPro" id="IPR050266">
    <property type="entry name" value="AB_hydrolase_sf"/>
</dbReference>
<dbReference type="InParanoid" id="A0A1E7F9S8"/>
<keyword evidence="1" id="KW-1133">Transmembrane helix</keyword>
<name>A0A1E7F9S8_9STRA</name>
<dbReference type="OrthoDB" id="1263307at2759"/>
<sequence>MLSSPATSPLKTGLIAYGVVVGALFAYNVRWRFIGDCFFGGSKPKILPIRKVEATTNKKSNNNVVIVLLHGMWHDASWYSKLQHRLQQRGYSSYAIDLLQGERFLPGFTQKEIVTDLKQTLILEAENEEVEYILVGHSQGGLVVQSCLKRCPELHDRTKATVLLGTYPLGLMPPLRALMQQPRNMYYHMGYAWICLTGKLSSLEYLAHIFLLPTTDPSTLPDDYTSKLLKAPSDGLITMTHFPQRVGVLSEKPTLVLGAKEDIIYPPHLFKSDFDNRFPNATHQTVPQQAHCFMDSVSASDTDMEDLLIDWLDENVQ</sequence>
<keyword evidence="3" id="KW-0378">Hydrolase</keyword>
<organism evidence="3 4">
    <name type="scientific">Fragilariopsis cylindrus CCMP1102</name>
    <dbReference type="NCBI Taxonomy" id="635003"/>
    <lineage>
        <taxon>Eukaryota</taxon>
        <taxon>Sar</taxon>
        <taxon>Stramenopiles</taxon>
        <taxon>Ochrophyta</taxon>
        <taxon>Bacillariophyta</taxon>
        <taxon>Bacillariophyceae</taxon>
        <taxon>Bacillariophycidae</taxon>
        <taxon>Bacillariales</taxon>
        <taxon>Bacillariaceae</taxon>
        <taxon>Fragilariopsis</taxon>
    </lineage>
</organism>
<keyword evidence="4" id="KW-1185">Reference proteome</keyword>
<dbReference type="EMBL" id="KV784360">
    <property type="protein sequence ID" value="OEU14889.1"/>
    <property type="molecule type" value="Genomic_DNA"/>
</dbReference>
<evidence type="ECO:0000256" key="1">
    <source>
        <dbReference type="SAM" id="Phobius"/>
    </source>
</evidence>
<dbReference type="Pfam" id="PF12697">
    <property type="entry name" value="Abhydrolase_6"/>
    <property type="match status" value="1"/>
</dbReference>
<evidence type="ECO:0000313" key="3">
    <source>
        <dbReference type="EMBL" id="OEU14889.1"/>
    </source>
</evidence>
<dbReference type="Gene3D" id="3.40.50.1820">
    <property type="entry name" value="alpha/beta hydrolase"/>
    <property type="match status" value="1"/>
</dbReference>
<dbReference type="GO" id="GO:0016787">
    <property type="term" value="F:hydrolase activity"/>
    <property type="evidence" value="ECO:0007669"/>
    <property type="project" value="UniProtKB-KW"/>
</dbReference>
<dbReference type="PANTHER" id="PTHR43798">
    <property type="entry name" value="MONOACYLGLYCEROL LIPASE"/>
    <property type="match status" value="1"/>
</dbReference>
<protein>
    <submittedName>
        <fullName evidence="3">Alpha/beta-hydrolase</fullName>
    </submittedName>
</protein>
<gene>
    <name evidence="3" type="ORF">FRACYDRAFT_241444</name>
</gene>
<evidence type="ECO:0000313" key="4">
    <source>
        <dbReference type="Proteomes" id="UP000095751"/>
    </source>
</evidence>
<feature type="domain" description="AB hydrolase-1" evidence="2">
    <location>
        <begin position="66"/>
        <end position="295"/>
    </location>
</feature>
<dbReference type="InterPro" id="IPR029058">
    <property type="entry name" value="AB_hydrolase_fold"/>
</dbReference>
<dbReference type="SUPFAM" id="SSF53474">
    <property type="entry name" value="alpha/beta-Hydrolases"/>
    <property type="match status" value="1"/>
</dbReference>
<dbReference type="InterPro" id="IPR000073">
    <property type="entry name" value="AB_hydrolase_1"/>
</dbReference>
<dbReference type="PANTHER" id="PTHR43798:SF33">
    <property type="entry name" value="HYDROLASE, PUTATIVE (AFU_ORTHOLOGUE AFUA_2G14860)-RELATED"/>
    <property type="match status" value="1"/>
</dbReference>
<dbReference type="AlphaFoldDB" id="A0A1E7F9S8"/>
<keyword evidence="1" id="KW-0812">Transmembrane</keyword>
<proteinExistence type="predicted"/>
<dbReference type="GO" id="GO:0016020">
    <property type="term" value="C:membrane"/>
    <property type="evidence" value="ECO:0007669"/>
    <property type="project" value="TreeGrafter"/>
</dbReference>
<dbReference type="Proteomes" id="UP000095751">
    <property type="component" value="Unassembled WGS sequence"/>
</dbReference>
<keyword evidence="1" id="KW-0472">Membrane</keyword>
<reference evidence="3 4" key="1">
    <citation type="submission" date="2016-09" db="EMBL/GenBank/DDBJ databases">
        <title>Extensive genetic diversity and differential bi-allelic expression allows diatom success in the polar Southern Ocean.</title>
        <authorList>
            <consortium name="DOE Joint Genome Institute"/>
            <person name="Mock T."/>
            <person name="Otillar R.P."/>
            <person name="Strauss J."/>
            <person name="Dupont C."/>
            <person name="Frickenhaus S."/>
            <person name="Maumus F."/>
            <person name="Mcmullan M."/>
            <person name="Sanges R."/>
            <person name="Schmutz J."/>
            <person name="Toseland A."/>
            <person name="Valas R."/>
            <person name="Veluchamy A."/>
            <person name="Ward B.J."/>
            <person name="Allen A."/>
            <person name="Barry K."/>
            <person name="Falciatore A."/>
            <person name="Ferrante M."/>
            <person name="Fortunato A.E."/>
            <person name="Gloeckner G."/>
            <person name="Gruber A."/>
            <person name="Hipkin R."/>
            <person name="Janech M."/>
            <person name="Kroth P."/>
            <person name="Leese F."/>
            <person name="Lindquist E."/>
            <person name="Lyon B.R."/>
            <person name="Martin J."/>
            <person name="Mayer C."/>
            <person name="Parker M."/>
            <person name="Quesneville H."/>
            <person name="Raymond J."/>
            <person name="Uhlig C."/>
            <person name="Valentin K.U."/>
            <person name="Worden A.Z."/>
            <person name="Armbrust E.V."/>
            <person name="Bowler C."/>
            <person name="Green B."/>
            <person name="Moulton V."/>
            <person name="Van Oosterhout C."/>
            <person name="Grigoriev I."/>
        </authorList>
    </citation>
    <scope>NUCLEOTIDE SEQUENCE [LARGE SCALE GENOMIC DNA]</scope>
    <source>
        <strain evidence="3 4">CCMP1102</strain>
    </source>
</reference>